<evidence type="ECO:0000313" key="5">
    <source>
        <dbReference type="Proteomes" id="UP000323142"/>
    </source>
</evidence>
<comment type="caution">
    <text evidence="4">The sequence shown here is derived from an EMBL/GenBank/DDBJ whole genome shotgun (WGS) entry which is preliminary data.</text>
</comment>
<gene>
    <name evidence="4" type="ORF">F0L46_06780</name>
</gene>
<proteinExistence type="predicted"/>
<dbReference type="Pfam" id="PF13628">
    <property type="entry name" value="DUF4142"/>
    <property type="match status" value="2"/>
</dbReference>
<reference evidence="4 5" key="2">
    <citation type="submission" date="2019-09" db="EMBL/GenBank/DDBJ databases">
        <authorList>
            <person name="Jin C."/>
        </authorList>
    </citation>
    <scope>NUCLEOTIDE SEQUENCE [LARGE SCALE GENOMIC DNA]</scope>
    <source>
        <strain evidence="4 5">BN140002</strain>
    </source>
</reference>
<feature type="compositionally biased region" description="Basic residues" evidence="1">
    <location>
        <begin position="39"/>
        <end position="48"/>
    </location>
</feature>
<evidence type="ECO:0000256" key="2">
    <source>
        <dbReference type="SAM" id="Phobius"/>
    </source>
</evidence>
<name>A0A5B2VFS0_9HYPH</name>
<feature type="transmembrane region" description="Helical" evidence="2">
    <location>
        <begin position="68"/>
        <end position="89"/>
    </location>
</feature>
<dbReference type="InterPro" id="IPR012347">
    <property type="entry name" value="Ferritin-like"/>
</dbReference>
<dbReference type="EMBL" id="VUOA01000016">
    <property type="protein sequence ID" value="KAA2237971.1"/>
    <property type="molecule type" value="Genomic_DNA"/>
</dbReference>
<protein>
    <submittedName>
        <fullName evidence="4">DUF4142 domain-containing protein</fullName>
    </submittedName>
</protein>
<feature type="region of interest" description="Disordered" evidence="1">
    <location>
        <begin position="39"/>
        <end position="61"/>
    </location>
</feature>
<dbReference type="PANTHER" id="PTHR38593">
    <property type="entry name" value="BLR2558 PROTEIN"/>
    <property type="match status" value="1"/>
</dbReference>
<dbReference type="AlphaFoldDB" id="A0A5B2VFS0"/>
<organism evidence="4 5">
    <name type="scientific">Salinarimonas soli</name>
    <dbReference type="NCBI Taxonomy" id="1638099"/>
    <lineage>
        <taxon>Bacteria</taxon>
        <taxon>Pseudomonadati</taxon>
        <taxon>Pseudomonadota</taxon>
        <taxon>Alphaproteobacteria</taxon>
        <taxon>Hyphomicrobiales</taxon>
        <taxon>Salinarimonadaceae</taxon>
        <taxon>Salinarimonas</taxon>
    </lineage>
</organism>
<dbReference type="OrthoDB" id="9101320at2"/>
<dbReference type="Proteomes" id="UP000323142">
    <property type="component" value="Unassembled WGS sequence"/>
</dbReference>
<sequence>MQDLLNQYCQASLRARVWRGLRGNCAGESPLVARHRLARRPPGGRRVGRSTTGPKDRRATGAVMKKQIALAALMAALASPVLAQGMAVAPAPMAMPMTAEGYRQMSLISDSFEIQTSALALERSRNPRVRRHAQTMIQHHAMTTQMLLPAAQASAGVGTGSSALVGAGVGALVAGPVGAVVGAGVGAASGAATGGMTADQTGSVAGGRQAPIVVAQLDARHAAMLAQLQGLQGASFDAAYGQMQYASHQEALAMHMAFAQNGTDPNLRAFAAQTAPVVEQHIAMSSRLPGVRNRAR</sequence>
<dbReference type="InterPro" id="IPR025419">
    <property type="entry name" value="DUF4142"/>
</dbReference>
<keyword evidence="2" id="KW-0472">Membrane</keyword>
<dbReference type="Gene3D" id="1.20.1260.10">
    <property type="match status" value="1"/>
</dbReference>
<keyword evidence="2" id="KW-1133">Transmembrane helix</keyword>
<evidence type="ECO:0000313" key="4">
    <source>
        <dbReference type="EMBL" id="KAA2237971.1"/>
    </source>
</evidence>
<feature type="domain" description="DUF4142" evidence="3">
    <location>
        <begin position="211"/>
        <end position="287"/>
    </location>
</feature>
<keyword evidence="2" id="KW-0812">Transmembrane</keyword>
<keyword evidence="5" id="KW-1185">Reference proteome</keyword>
<dbReference type="PANTHER" id="PTHR38593:SF1">
    <property type="entry name" value="BLR2558 PROTEIN"/>
    <property type="match status" value="1"/>
</dbReference>
<evidence type="ECO:0000259" key="3">
    <source>
        <dbReference type="Pfam" id="PF13628"/>
    </source>
</evidence>
<reference evidence="4 5" key="1">
    <citation type="submission" date="2019-09" db="EMBL/GenBank/DDBJ databases">
        <title>Salinarimonas rosea gen. nov., sp. nov., a new member of the a-2 subgroup of the Proteobacteria.</title>
        <authorList>
            <person name="Liu J."/>
        </authorList>
    </citation>
    <scope>NUCLEOTIDE SEQUENCE [LARGE SCALE GENOMIC DNA]</scope>
    <source>
        <strain evidence="4 5">BN140002</strain>
    </source>
</reference>
<accession>A0A5B2VFS0</accession>
<feature type="domain" description="DUF4142" evidence="3">
    <location>
        <begin position="108"/>
        <end position="153"/>
    </location>
</feature>
<evidence type="ECO:0000256" key="1">
    <source>
        <dbReference type="SAM" id="MobiDB-lite"/>
    </source>
</evidence>